<evidence type="ECO:0000259" key="6">
    <source>
        <dbReference type="PROSITE" id="PS50280"/>
    </source>
</evidence>
<feature type="compositionally biased region" description="Pro residues" evidence="5">
    <location>
        <begin position="539"/>
        <end position="553"/>
    </location>
</feature>
<sequence length="656" mass="69594">MSFAALKAKRQSKDKSFVSVPNPGPSASGTAAPASEVAEHPGEPQRTVDTSTKYEHQGLYSALPYALEVRSTPQCGRGLWAKQGIRAGTVLISVRPHVHVLSIPHLDTACSYCANAAPKNPLKRCTGCQRVRYCDAECQKSDWRLHKHECGALQNWAKAAPSADLAVPSDAVRCMGRALRDRQKKGPESAWVKEMDAMQSHRSSLHPSSFESHTHLAHSIVRYLGLSSPGDLTAFGITSARDLVDLTSRFTSNSFTLATPALAPIGVSVSPLIALINHSCDPNAVVVFPRSSTASTPAKLEPQMQVVAIKDIEPDTEILTSYIDTTLPQPIRQSALKETYCFTCACTLCARPQDATTIDPRSAVWCAQRCGGVASVYSAGDELVVGRCNTCGFSASMTTAESILDAINVSQEGLEKATALRDKDPEKALQLTTNLSGILTAAGALPSTHPLLALTELHLSLLTAAFSLARARSESGENGDPASAASQQKQQQELLDDTVRASSRYVSGVAAVLSPGHPVRAMALATLGKLLAVDEPSPAAEPLPAPSVPPPSPSAGTALSANQAQSSSFPPSGERRLQLACETLIRAREELLVGFGRQNEGGEVGRGVRETIARLERELGTWRRGVRDAVRDMAPGEVRAAKEAAAAASEQGAVRV</sequence>
<feature type="compositionally biased region" description="Low complexity" evidence="5">
    <location>
        <begin position="482"/>
        <end position="492"/>
    </location>
</feature>
<dbReference type="RefSeq" id="XP_007772394.1">
    <property type="nucleotide sequence ID" value="XM_007774204.1"/>
</dbReference>
<keyword evidence="9" id="KW-1185">Reference proteome</keyword>
<dbReference type="PANTHER" id="PTHR12197:SF251">
    <property type="entry name" value="EG:BACR7C10.4 PROTEIN"/>
    <property type="match status" value="1"/>
</dbReference>
<feature type="region of interest" description="Disordered" evidence="5">
    <location>
        <begin position="537"/>
        <end position="574"/>
    </location>
</feature>
<protein>
    <submittedName>
        <fullName evidence="8">SET domain-containing protein</fullName>
    </submittedName>
</protein>
<dbReference type="InterPro" id="IPR046341">
    <property type="entry name" value="SET_dom_sf"/>
</dbReference>
<dbReference type="InterPro" id="IPR002893">
    <property type="entry name" value="Znf_MYND"/>
</dbReference>
<evidence type="ECO:0000256" key="2">
    <source>
        <dbReference type="ARBA" id="ARBA00022771"/>
    </source>
</evidence>
<feature type="region of interest" description="Disordered" evidence="5">
    <location>
        <begin position="1"/>
        <end position="49"/>
    </location>
</feature>
<organism evidence="8 9">
    <name type="scientific">Coniophora puteana (strain RWD-64-598)</name>
    <name type="common">Brown rot fungus</name>
    <dbReference type="NCBI Taxonomy" id="741705"/>
    <lineage>
        <taxon>Eukaryota</taxon>
        <taxon>Fungi</taxon>
        <taxon>Dikarya</taxon>
        <taxon>Basidiomycota</taxon>
        <taxon>Agaricomycotina</taxon>
        <taxon>Agaricomycetes</taxon>
        <taxon>Agaricomycetidae</taxon>
        <taxon>Boletales</taxon>
        <taxon>Coniophorineae</taxon>
        <taxon>Coniophoraceae</taxon>
        <taxon>Coniophora</taxon>
    </lineage>
</organism>
<evidence type="ECO:0000256" key="5">
    <source>
        <dbReference type="SAM" id="MobiDB-lite"/>
    </source>
</evidence>
<dbReference type="OMA" id="CSHRERF"/>
<proteinExistence type="predicted"/>
<feature type="compositionally biased region" description="Polar residues" evidence="5">
    <location>
        <begin position="557"/>
        <end position="570"/>
    </location>
</feature>
<dbReference type="PANTHER" id="PTHR12197">
    <property type="entry name" value="HISTONE-LYSINE N-METHYLTRANSFERASE SMYD"/>
    <property type="match status" value="1"/>
</dbReference>
<dbReference type="PROSITE" id="PS50280">
    <property type="entry name" value="SET"/>
    <property type="match status" value="1"/>
</dbReference>
<comment type="caution">
    <text evidence="8">The sequence shown here is derived from an EMBL/GenBank/DDBJ whole genome shotgun (WGS) entry which is preliminary data.</text>
</comment>
<dbReference type="AlphaFoldDB" id="A0A5M3MDG6"/>
<evidence type="ECO:0000256" key="1">
    <source>
        <dbReference type="ARBA" id="ARBA00022723"/>
    </source>
</evidence>
<dbReference type="SUPFAM" id="SSF82199">
    <property type="entry name" value="SET domain"/>
    <property type="match status" value="1"/>
</dbReference>
<evidence type="ECO:0000313" key="9">
    <source>
        <dbReference type="Proteomes" id="UP000053558"/>
    </source>
</evidence>
<dbReference type="GO" id="GO:0008270">
    <property type="term" value="F:zinc ion binding"/>
    <property type="evidence" value="ECO:0007669"/>
    <property type="project" value="UniProtKB-KW"/>
</dbReference>
<evidence type="ECO:0000256" key="4">
    <source>
        <dbReference type="PROSITE-ProRule" id="PRU00134"/>
    </source>
</evidence>
<keyword evidence="1" id="KW-0479">Metal-binding</keyword>
<dbReference type="EMBL" id="JH711584">
    <property type="protein sequence ID" value="EIW77268.1"/>
    <property type="molecule type" value="Genomic_DNA"/>
</dbReference>
<feature type="compositionally biased region" description="Low complexity" evidence="5">
    <location>
        <begin position="25"/>
        <end position="35"/>
    </location>
</feature>
<dbReference type="InterPro" id="IPR001214">
    <property type="entry name" value="SET_dom"/>
</dbReference>
<gene>
    <name evidence="8" type="ORF">CONPUDRAFT_62727</name>
</gene>
<evidence type="ECO:0000313" key="8">
    <source>
        <dbReference type="EMBL" id="EIW77268.1"/>
    </source>
</evidence>
<keyword evidence="3" id="KW-0862">Zinc</keyword>
<dbReference type="SMART" id="SM00317">
    <property type="entry name" value="SET"/>
    <property type="match status" value="1"/>
</dbReference>
<accession>A0A5M3MDG6</accession>
<dbReference type="OrthoDB" id="265717at2759"/>
<dbReference type="Pfam" id="PF01753">
    <property type="entry name" value="zf-MYND"/>
    <property type="match status" value="1"/>
</dbReference>
<evidence type="ECO:0000256" key="3">
    <source>
        <dbReference type="ARBA" id="ARBA00022833"/>
    </source>
</evidence>
<dbReference type="InterPro" id="IPR050869">
    <property type="entry name" value="H3K4_H4K5_MeTrfase"/>
</dbReference>
<dbReference type="PROSITE" id="PS50865">
    <property type="entry name" value="ZF_MYND_2"/>
    <property type="match status" value="1"/>
</dbReference>
<dbReference type="Pfam" id="PF00856">
    <property type="entry name" value="SET"/>
    <property type="match status" value="1"/>
</dbReference>
<dbReference type="Gene3D" id="2.170.270.10">
    <property type="entry name" value="SET domain"/>
    <property type="match status" value="1"/>
</dbReference>
<dbReference type="Gene3D" id="1.10.220.160">
    <property type="match status" value="1"/>
</dbReference>
<reference evidence="9" key="1">
    <citation type="journal article" date="2012" name="Science">
        <title>The Paleozoic origin of enzymatic lignin decomposition reconstructed from 31 fungal genomes.</title>
        <authorList>
            <person name="Floudas D."/>
            <person name="Binder M."/>
            <person name="Riley R."/>
            <person name="Barry K."/>
            <person name="Blanchette R.A."/>
            <person name="Henrissat B."/>
            <person name="Martinez A.T."/>
            <person name="Otillar R."/>
            <person name="Spatafora J.W."/>
            <person name="Yadav J.S."/>
            <person name="Aerts A."/>
            <person name="Benoit I."/>
            <person name="Boyd A."/>
            <person name="Carlson A."/>
            <person name="Copeland A."/>
            <person name="Coutinho P.M."/>
            <person name="de Vries R.P."/>
            <person name="Ferreira P."/>
            <person name="Findley K."/>
            <person name="Foster B."/>
            <person name="Gaskell J."/>
            <person name="Glotzer D."/>
            <person name="Gorecki P."/>
            <person name="Heitman J."/>
            <person name="Hesse C."/>
            <person name="Hori C."/>
            <person name="Igarashi K."/>
            <person name="Jurgens J.A."/>
            <person name="Kallen N."/>
            <person name="Kersten P."/>
            <person name="Kohler A."/>
            <person name="Kuees U."/>
            <person name="Kumar T.K.A."/>
            <person name="Kuo A."/>
            <person name="LaButti K."/>
            <person name="Larrondo L.F."/>
            <person name="Lindquist E."/>
            <person name="Ling A."/>
            <person name="Lombard V."/>
            <person name="Lucas S."/>
            <person name="Lundell T."/>
            <person name="Martin R."/>
            <person name="McLaughlin D.J."/>
            <person name="Morgenstern I."/>
            <person name="Morin E."/>
            <person name="Murat C."/>
            <person name="Nagy L.G."/>
            <person name="Nolan M."/>
            <person name="Ohm R.A."/>
            <person name="Patyshakuliyeva A."/>
            <person name="Rokas A."/>
            <person name="Ruiz-Duenas F.J."/>
            <person name="Sabat G."/>
            <person name="Salamov A."/>
            <person name="Samejima M."/>
            <person name="Schmutz J."/>
            <person name="Slot J.C."/>
            <person name="St John F."/>
            <person name="Stenlid J."/>
            <person name="Sun H."/>
            <person name="Sun S."/>
            <person name="Syed K."/>
            <person name="Tsang A."/>
            <person name="Wiebenga A."/>
            <person name="Young D."/>
            <person name="Pisabarro A."/>
            <person name="Eastwood D.C."/>
            <person name="Martin F."/>
            <person name="Cullen D."/>
            <person name="Grigoriev I.V."/>
            <person name="Hibbett D.S."/>
        </authorList>
    </citation>
    <scope>NUCLEOTIDE SEQUENCE [LARGE SCALE GENOMIC DNA]</scope>
    <source>
        <strain evidence="9">RWD-64-598 SS2</strain>
    </source>
</reference>
<dbReference type="GO" id="GO:0005634">
    <property type="term" value="C:nucleus"/>
    <property type="evidence" value="ECO:0007669"/>
    <property type="project" value="TreeGrafter"/>
</dbReference>
<evidence type="ECO:0000259" key="7">
    <source>
        <dbReference type="PROSITE" id="PS50865"/>
    </source>
</evidence>
<name>A0A5M3MDG6_CONPW</name>
<feature type="domain" description="MYND-type" evidence="7">
    <location>
        <begin position="110"/>
        <end position="150"/>
    </location>
</feature>
<feature type="domain" description="SET" evidence="6">
    <location>
        <begin position="65"/>
        <end position="323"/>
    </location>
</feature>
<dbReference type="Gene3D" id="6.10.140.2220">
    <property type="match status" value="1"/>
</dbReference>
<keyword evidence="2 4" id="KW-0863">Zinc-finger</keyword>
<dbReference type="Proteomes" id="UP000053558">
    <property type="component" value="Unassembled WGS sequence"/>
</dbReference>
<feature type="region of interest" description="Disordered" evidence="5">
    <location>
        <begin position="472"/>
        <end position="497"/>
    </location>
</feature>
<dbReference type="GeneID" id="19208255"/>
<dbReference type="KEGG" id="cput:CONPUDRAFT_62727"/>